<evidence type="ECO:0000313" key="2">
    <source>
        <dbReference type="Proteomes" id="UP000464374"/>
    </source>
</evidence>
<dbReference type="KEGG" id="trz:GWP43_07560"/>
<sequence>MSCVSFSDSAVLVIDFLPSPAELVKKSTKGKITLSIDSDCINFFKTEAKKNHTKYQTMMNEVLSQYAKHYAVN</sequence>
<evidence type="ECO:0000313" key="1">
    <source>
        <dbReference type="EMBL" id="QHX44526.1"/>
    </source>
</evidence>
<dbReference type="Proteomes" id="UP000464374">
    <property type="component" value="Chromosome"/>
</dbReference>
<dbReference type="InterPro" id="IPR025528">
    <property type="entry name" value="BrnA_antitoxin"/>
</dbReference>
<dbReference type="EMBL" id="CP048020">
    <property type="protein sequence ID" value="QHX44526.1"/>
    <property type="molecule type" value="Genomic_DNA"/>
</dbReference>
<protein>
    <submittedName>
        <fullName evidence="1">BrnA antitoxin family protein</fullName>
    </submittedName>
</protein>
<gene>
    <name evidence="1" type="ORF">GWP43_07560</name>
</gene>
<dbReference type="AlphaFoldDB" id="A0A6P1Y3P3"/>
<accession>A0A6P1Y3P3</accession>
<name>A0A6P1Y3P3_9SPIR</name>
<dbReference type="Pfam" id="PF14384">
    <property type="entry name" value="BrnA_antitoxin"/>
    <property type="match status" value="1"/>
</dbReference>
<organism evidence="1 2">
    <name type="scientific">Treponema vincentii</name>
    <dbReference type="NCBI Taxonomy" id="69710"/>
    <lineage>
        <taxon>Bacteria</taxon>
        <taxon>Pseudomonadati</taxon>
        <taxon>Spirochaetota</taxon>
        <taxon>Spirochaetia</taxon>
        <taxon>Spirochaetales</taxon>
        <taxon>Treponemataceae</taxon>
        <taxon>Treponema</taxon>
    </lineage>
</organism>
<proteinExistence type="predicted"/>
<reference evidence="1 2" key="1">
    <citation type="submission" date="2020-01" db="EMBL/GenBank/DDBJ databases">
        <title>Complete genome sequence of a human oral phylogroup 1 Treponema sp. strain ATCC 700766, originally isolated from periodontitis dental plaque.</title>
        <authorList>
            <person name="Chan Y."/>
            <person name="Huo Y.-B."/>
            <person name="Yu X.-L."/>
            <person name="Zeng H."/>
            <person name="Leung W.-K."/>
            <person name="Watt R.M."/>
        </authorList>
    </citation>
    <scope>NUCLEOTIDE SEQUENCE [LARGE SCALE GENOMIC DNA]</scope>
    <source>
        <strain evidence="1 2">OMZ 804</strain>
    </source>
</reference>